<dbReference type="Gene3D" id="1.20.1250.20">
    <property type="entry name" value="MFS general substrate transporter like domains"/>
    <property type="match status" value="1"/>
</dbReference>
<dbReference type="GO" id="GO:0016020">
    <property type="term" value="C:membrane"/>
    <property type="evidence" value="ECO:0007669"/>
    <property type="project" value="UniProtKB-SubCell"/>
</dbReference>
<feature type="transmembrane region" description="Helical" evidence="6">
    <location>
        <begin position="72"/>
        <end position="96"/>
    </location>
</feature>
<dbReference type="PROSITE" id="PS50850">
    <property type="entry name" value="MFS"/>
    <property type="match status" value="1"/>
</dbReference>
<feature type="transmembrane region" description="Helical" evidence="6">
    <location>
        <begin position="408"/>
        <end position="434"/>
    </location>
</feature>
<evidence type="ECO:0000313" key="9">
    <source>
        <dbReference type="EMBL" id="CAB5022603.1"/>
    </source>
</evidence>
<feature type="transmembrane region" description="Helical" evidence="6">
    <location>
        <begin position="340"/>
        <end position="358"/>
    </location>
</feature>
<dbReference type="Pfam" id="PF07690">
    <property type="entry name" value="MFS_1"/>
    <property type="match status" value="1"/>
</dbReference>
<dbReference type="EMBL" id="CAFBQW010000085">
    <property type="protein sequence ID" value="CAB5066147.1"/>
    <property type="molecule type" value="Genomic_DNA"/>
</dbReference>
<feature type="transmembrane region" description="Helical" evidence="6">
    <location>
        <begin position="370"/>
        <end position="396"/>
    </location>
</feature>
<evidence type="ECO:0000313" key="10">
    <source>
        <dbReference type="EMBL" id="CAB5066147.1"/>
    </source>
</evidence>
<dbReference type="PRINTS" id="PR01036">
    <property type="entry name" value="TCRTETB"/>
</dbReference>
<dbReference type="InterPro" id="IPR020846">
    <property type="entry name" value="MFS_dom"/>
</dbReference>
<feature type="transmembrane region" description="Helical" evidence="6">
    <location>
        <begin position="231"/>
        <end position="251"/>
    </location>
</feature>
<dbReference type="EMBL" id="CAFBPW010000001">
    <property type="protein sequence ID" value="CAB5022603.1"/>
    <property type="molecule type" value="Genomic_DNA"/>
</dbReference>
<proteinExistence type="predicted"/>
<dbReference type="Gene3D" id="1.20.1720.10">
    <property type="entry name" value="Multidrug resistance protein D"/>
    <property type="match status" value="1"/>
</dbReference>
<keyword evidence="4 6" id="KW-1133">Transmembrane helix</keyword>
<dbReference type="CDD" id="cd17321">
    <property type="entry name" value="MFS_MMR_MDR_like"/>
    <property type="match status" value="1"/>
</dbReference>
<dbReference type="GO" id="GO:0022857">
    <property type="term" value="F:transmembrane transporter activity"/>
    <property type="evidence" value="ECO:0007669"/>
    <property type="project" value="InterPro"/>
</dbReference>
<feature type="transmembrane region" description="Helical" evidence="6">
    <location>
        <begin position="102"/>
        <end position="120"/>
    </location>
</feature>
<dbReference type="EMBL" id="CAEZXS010000098">
    <property type="protein sequence ID" value="CAB4700358.1"/>
    <property type="molecule type" value="Genomic_DNA"/>
</dbReference>
<feature type="transmembrane region" description="Helical" evidence="6">
    <location>
        <begin position="500"/>
        <end position="518"/>
    </location>
</feature>
<name>A0A6J7UQA9_9ZZZZ</name>
<gene>
    <name evidence="8" type="ORF">UFOPK2582_00916</name>
    <name evidence="9" type="ORF">UFOPK4173_00013</name>
    <name evidence="10" type="ORF">UFOPK4354_00892</name>
</gene>
<evidence type="ECO:0000256" key="3">
    <source>
        <dbReference type="ARBA" id="ARBA00022692"/>
    </source>
</evidence>
<dbReference type="PANTHER" id="PTHR42718:SF9">
    <property type="entry name" value="MAJOR FACILITATOR SUPERFAMILY MULTIDRUG TRANSPORTER MFSC"/>
    <property type="match status" value="1"/>
</dbReference>
<sequence length="525" mass="54678">MRKWTVLVVLAAIQMLLSLDTMLMSVSISAITEDLQTNITAVQAAITVYALLIAALLITAGKLGDHIGLRRVLAIGLGLRILGGCISAFAPTILVFAAGESLIEALGAVLIIPASVAILASTYEGHDRSKAFGMLSASTAMAIALGPIVGGWLTTEFSWRYAFAGEAVVAAALLTCVRFLPRSGAPNSESGFDWLGVLLSATGMALVVLGFQRASIWGWIENKDSPITPFGLALTPFVIIGGAVCLGVFSVTQQRRARRDLPVLIDPQMFTRRYLRSSLLSTMATQTVAVGLLFAILLYLQTVLGYSALASGLALLPMAVCSFAAALLWPRLSRILSPRAISLIGMGSLASAAAVLYWSVSPRVSGDPFLLAAALLGLSLGLLTSQLSAVSQGAVLEDERSSVGGVHFTAHGLGTALGPAIVGTVVIAGLASAMGGLVQSAPTLRAETRELANLKIERNLPFVSQSEAAIAVSNLRIPKQDAAQVLALYQRAELLALENGALVAGIIALAGAVFAFGLPKKRPEP</sequence>
<feature type="transmembrane region" description="Helical" evidence="6">
    <location>
        <begin position="132"/>
        <end position="153"/>
    </location>
</feature>
<dbReference type="AlphaFoldDB" id="A0A6J7UQA9"/>
<evidence type="ECO:0000259" key="7">
    <source>
        <dbReference type="PROSITE" id="PS50850"/>
    </source>
</evidence>
<keyword evidence="2" id="KW-0813">Transport</keyword>
<feature type="transmembrane region" description="Helical" evidence="6">
    <location>
        <begin position="279"/>
        <end position="300"/>
    </location>
</feature>
<evidence type="ECO:0000313" key="8">
    <source>
        <dbReference type="EMBL" id="CAB4700358.1"/>
    </source>
</evidence>
<accession>A0A6J7UQA9</accession>
<evidence type="ECO:0000256" key="6">
    <source>
        <dbReference type="SAM" id="Phobius"/>
    </source>
</evidence>
<dbReference type="SUPFAM" id="SSF103473">
    <property type="entry name" value="MFS general substrate transporter"/>
    <property type="match status" value="1"/>
</dbReference>
<evidence type="ECO:0000256" key="4">
    <source>
        <dbReference type="ARBA" id="ARBA00022989"/>
    </source>
</evidence>
<dbReference type="PANTHER" id="PTHR42718">
    <property type="entry name" value="MAJOR FACILITATOR SUPERFAMILY MULTIDRUG TRANSPORTER MFSC"/>
    <property type="match status" value="1"/>
</dbReference>
<dbReference type="InterPro" id="IPR011701">
    <property type="entry name" value="MFS"/>
</dbReference>
<organism evidence="10">
    <name type="scientific">freshwater metagenome</name>
    <dbReference type="NCBI Taxonomy" id="449393"/>
    <lineage>
        <taxon>unclassified sequences</taxon>
        <taxon>metagenomes</taxon>
        <taxon>ecological metagenomes</taxon>
    </lineage>
</organism>
<feature type="transmembrane region" description="Helical" evidence="6">
    <location>
        <begin position="159"/>
        <end position="180"/>
    </location>
</feature>
<evidence type="ECO:0000256" key="2">
    <source>
        <dbReference type="ARBA" id="ARBA00022448"/>
    </source>
</evidence>
<keyword evidence="5 6" id="KW-0472">Membrane</keyword>
<feature type="transmembrane region" description="Helical" evidence="6">
    <location>
        <begin position="39"/>
        <end position="60"/>
    </location>
</feature>
<dbReference type="InterPro" id="IPR036259">
    <property type="entry name" value="MFS_trans_sf"/>
</dbReference>
<feature type="domain" description="Major facilitator superfamily (MFS) profile" evidence="7">
    <location>
        <begin position="6"/>
        <end position="523"/>
    </location>
</feature>
<feature type="transmembrane region" description="Helical" evidence="6">
    <location>
        <begin position="306"/>
        <end position="328"/>
    </location>
</feature>
<feature type="transmembrane region" description="Helical" evidence="6">
    <location>
        <begin position="192"/>
        <end position="211"/>
    </location>
</feature>
<keyword evidence="3 6" id="KW-0812">Transmembrane</keyword>
<reference evidence="10" key="1">
    <citation type="submission" date="2020-05" db="EMBL/GenBank/DDBJ databases">
        <authorList>
            <person name="Chiriac C."/>
            <person name="Salcher M."/>
            <person name="Ghai R."/>
            <person name="Kavagutti S V."/>
        </authorList>
    </citation>
    <scope>NUCLEOTIDE SEQUENCE</scope>
</reference>
<comment type="subcellular location">
    <subcellularLocation>
        <location evidence="1">Membrane</location>
        <topology evidence="1">Multi-pass membrane protein</topology>
    </subcellularLocation>
</comment>
<protein>
    <submittedName>
        <fullName evidence="10">Unannotated protein</fullName>
    </submittedName>
</protein>
<evidence type="ECO:0000256" key="1">
    <source>
        <dbReference type="ARBA" id="ARBA00004141"/>
    </source>
</evidence>
<evidence type="ECO:0000256" key="5">
    <source>
        <dbReference type="ARBA" id="ARBA00023136"/>
    </source>
</evidence>